<accession>R7WK00</accession>
<evidence type="ECO:0000256" key="2">
    <source>
        <dbReference type="SAM" id="MobiDB-lite"/>
    </source>
</evidence>
<dbReference type="PANTHER" id="PTHR48090:SF7">
    <property type="entry name" value="RFBJ PROTEIN"/>
    <property type="match status" value="1"/>
</dbReference>
<comment type="similarity">
    <text evidence="1">Belongs to the glycosyltransferase 2 family.</text>
</comment>
<sequence length="284" mass="30618">MTAPSPIDPPATATPDVPVVPPAAVDSGNGPHRPTVTVVIPAMNEARNLPFVAARMPDGVDQIVFVDGNSTDDTMAVARELWPTATFVTQTRRGKGNALACGFAAATSDIIVMIDADGSTDPGEIPRFVEALVGGADLAKGSRFVAPGGSSDITVLRSVGNKGLNGLVNLVFRTHFSDLCYGYNAFWRRHVPVLELAPPEYSRAQWGDGFEIETVINVRLATSGLEIVEVGSFEGPRIHGRSNLNAYSDGMRVLRTIGQEWRHWRATRDIRKQSQRADIRELSA</sequence>
<protein>
    <submittedName>
        <fullName evidence="4">Glycosyltransferase</fullName>
    </submittedName>
</protein>
<dbReference type="InterPro" id="IPR050256">
    <property type="entry name" value="Glycosyltransferase_2"/>
</dbReference>
<dbReference type="PANTHER" id="PTHR48090">
    <property type="entry name" value="UNDECAPRENYL-PHOSPHATE 4-DEOXY-4-FORMAMIDO-L-ARABINOSE TRANSFERASE-RELATED"/>
    <property type="match status" value="1"/>
</dbReference>
<dbReference type="InterPro" id="IPR029044">
    <property type="entry name" value="Nucleotide-diphossugar_trans"/>
</dbReference>
<dbReference type="Pfam" id="PF00535">
    <property type="entry name" value="Glycos_transf_2"/>
    <property type="match status" value="1"/>
</dbReference>
<comment type="caution">
    <text evidence="4">The sequence shown here is derived from an EMBL/GenBank/DDBJ whole genome shotgun (WGS) entry which is preliminary data.</text>
</comment>
<dbReference type="CDD" id="cd04179">
    <property type="entry name" value="DPM_DPG-synthase_like"/>
    <property type="match status" value="1"/>
</dbReference>
<evidence type="ECO:0000256" key="1">
    <source>
        <dbReference type="ARBA" id="ARBA00006739"/>
    </source>
</evidence>
<dbReference type="PATRIC" id="fig|1273125.3.peg.2946"/>
<dbReference type="eggNOG" id="COG1215">
    <property type="taxonomic scope" value="Bacteria"/>
</dbReference>
<dbReference type="InterPro" id="IPR001173">
    <property type="entry name" value="Glyco_trans_2-like"/>
</dbReference>
<proteinExistence type="inferred from homology"/>
<dbReference type="SUPFAM" id="SSF53448">
    <property type="entry name" value="Nucleotide-diphospho-sugar transferases"/>
    <property type="match status" value="1"/>
</dbReference>
<keyword evidence="4" id="KW-0808">Transferase</keyword>
<feature type="region of interest" description="Disordered" evidence="2">
    <location>
        <begin position="1"/>
        <end position="32"/>
    </location>
</feature>
<feature type="domain" description="Glycosyltransferase 2-like" evidence="3">
    <location>
        <begin position="37"/>
        <end position="188"/>
    </location>
</feature>
<dbReference type="EMBL" id="APMY01000093">
    <property type="protein sequence ID" value="EOM75638.1"/>
    <property type="molecule type" value="Genomic_DNA"/>
</dbReference>
<name>R7WK00_9NOCA</name>
<keyword evidence="5" id="KW-1185">Reference proteome</keyword>
<organism evidence="4 5">
    <name type="scientific">Rhodococcus rhodnii LMG 5362</name>
    <dbReference type="NCBI Taxonomy" id="1273125"/>
    <lineage>
        <taxon>Bacteria</taxon>
        <taxon>Bacillati</taxon>
        <taxon>Actinomycetota</taxon>
        <taxon>Actinomycetes</taxon>
        <taxon>Mycobacteriales</taxon>
        <taxon>Nocardiaceae</taxon>
        <taxon>Rhodococcus</taxon>
    </lineage>
</organism>
<dbReference type="Proteomes" id="UP000013525">
    <property type="component" value="Unassembled WGS sequence"/>
</dbReference>
<reference evidence="4 5" key="1">
    <citation type="journal article" date="2013" name="Genome Announc.">
        <title>Draft Genome Sequence of Rhodococcus rhodnii Strain LMG5362, a Symbiont of Rhodnius prolixus (Hemiptera, Reduviidae, Triatominae), the Principle Vector of Trypanosoma cruzi.</title>
        <authorList>
            <person name="Pachebat J.A."/>
            <person name="van Keulen G."/>
            <person name="Whitten M.M."/>
            <person name="Girdwood S."/>
            <person name="Del Sol R."/>
            <person name="Dyson P.J."/>
            <person name="Facey P.D."/>
        </authorList>
    </citation>
    <scope>NUCLEOTIDE SEQUENCE [LARGE SCALE GENOMIC DNA]</scope>
    <source>
        <strain evidence="4 5">LMG 5362</strain>
    </source>
</reference>
<evidence type="ECO:0000313" key="4">
    <source>
        <dbReference type="EMBL" id="EOM75638.1"/>
    </source>
</evidence>
<dbReference type="GO" id="GO:0016740">
    <property type="term" value="F:transferase activity"/>
    <property type="evidence" value="ECO:0007669"/>
    <property type="project" value="UniProtKB-KW"/>
</dbReference>
<dbReference type="RefSeq" id="WP_010839134.1">
    <property type="nucleotide sequence ID" value="NZ_APMY01000093.1"/>
</dbReference>
<feature type="compositionally biased region" description="Low complexity" evidence="2">
    <location>
        <begin position="1"/>
        <end position="26"/>
    </location>
</feature>
<evidence type="ECO:0000259" key="3">
    <source>
        <dbReference type="Pfam" id="PF00535"/>
    </source>
</evidence>
<evidence type="ECO:0000313" key="5">
    <source>
        <dbReference type="Proteomes" id="UP000013525"/>
    </source>
</evidence>
<gene>
    <name evidence="4" type="ORF">Rrhod_3098</name>
</gene>
<dbReference type="Gene3D" id="3.90.550.10">
    <property type="entry name" value="Spore Coat Polysaccharide Biosynthesis Protein SpsA, Chain A"/>
    <property type="match status" value="1"/>
</dbReference>
<dbReference type="AlphaFoldDB" id="R7WK00"/>